<protein>
    <submittedName>
        <fullName evidence="1">Uncharacterized protein</fullName>
    </submittedName>
</protein>
<keyword evidence="2" id="KW-1185">Reference proteome</keyword>
<evidence type="ECO:0000313" key="1">
    <source>
        <dbReference type="EMBL" id="OWP62902.1"/>
    </source>
</evidence>
<evidence type="ECO:0000313" key="2">
    <source>
        <dbReference type="Proteomes" id="UP000197277"/>
    </source>
</evidence>
<dbReference type="EMBL" id="NIRR01000018">
    <property type="protein sequence ID" value="OWP62902.1"/>
    <property type="molecule type" value="Genomic_DNA"/>
</dbReference>
<dbReference type="AlphaFoldDB" id="A0A246FK18"/>
<sequence>MAGYPLANGFNVTVQQHLDRERYPVATFSLLDALIPRILPGHVCYVQDEDQHYSLTPGLNWRALGSGGGSAQPEGQVTVLADVAILVGQLVARSATGIYPYSAANLAHRHALLGVALSSASAGTAVRVQTEGLATIPGWGLVTGTTYRAGNGGALATASAGLAFSQIIGRAVTADSLLFQPQSIIKLS</sequence>
<dbReference type="Proteomes" id="UP000197277">
    <property type="component" value="Unassembled WGS sequence"/>
</dbReference>
<dbReference type="RefSeq" id="WP_088464665.1">
    <property type="nucleotide sequence ID" value="NZ_NIRR01000018.1"/>
</dbReference>
<accession>A0A246FK18</accession>
<proteinExistence type="predicted"/>
<name>A0A246FK18_9BACT</name>
<organism evidence="1 2">
    <name type="scientific">Hymenobacter amundsenii</name>
    <dbReference type="NCBI Taxonomy" id="2006685"/>
    <lineage>
        <taxon>Bacteria</taxon>
        <taxon>Pseudomonadati</taxon>
        <taxon>Bacteroidota</taxon>
        <taxon>Cytophagia</taxon>
        <taxon>Cytophagales</taxon>
        <taxon>Hymenobacteraceae</taxon>
        <taxon>Hymenobacter</taxon>
    </lineage>
</organism>
<gene>
    <name evidence="1" type="ORF">CDA63_11835</name>
</gene>
<comment type="caution">
    <text evidence="1">The sequence shown here is derived from an EMBL/GenBank/DDBJ whole genome shotgun (WGS) entry which is preliminary data.</text>
</comment>
<reference evidence="1 2" key="1">
    <citation type="submission" date="2017-06" db="EMBL/GenBank/DDBJ databases">
        <title>Hymenobacter amundsenii sp. nov. isolated from regoliths in Antarctica.</title>
        <authorList>
            <person name="Sedlacek I."/>
            <person name="Kralova S."/>
            <person name="Pantucek R."/>
            <person name="Svec P."/>
            <person name="Holochova P."/>
            <person name="Stankova E."/>
            <person name="Vrbovska V."/>
            <person name="Busse H.-J."/>
        </authorList>
    </citation>
    <scope>NUCLEOTIDE SEQUENCE [LARGE SCALE GENOMIC DNA]</scope>
    <source>
        <strain evidence="1 2">CCM 8682</strain>
    </source>
</reference>